<reference evidence="1" key="1">
    <citation type="submission" date="2017-04" db="EMBL/GenBank/DDBJ databases">
        <title>Unveiling RNA virosphere associated with marine microorganisms.</title>
        <authorList>
            <person name="Urayama S."/>
            <person name="Takaki Y."/>
            <person name="Nishi S."/>
            <person name="Yoshida Y."/>
            <person name="Deguchi S."/>
            <person name="Takai K."/>
            <person name="Nunoura T."/>
        </authorList>
    </citation>
    <scope>NUCLEOTIDE SEQUENCE</scope>
</reference>
<comment type="caution">
    <text evidence="1">The sequence shown here is derived from an EMBL/GenBank/DDBJ whole genome shotgun (WGS) entry which is preliminary data.</text>
</comment>
<dbReference type="AlphaFoldDB" id="A0A2V0RLP1"/>
<evidence type="ECO:0000313" key="1">
    <source>
        <dbReference type="EMBL" id="GBH22742.1"/>
    </source>
</evidence>
<accession>A0A2V0RLP1</accession>
<name>A0A2V0RLP1_9ZZZZ</name>
<protein>
    <submittedName>
        <fullName evidence="1">Uncharacterized protein</fullName>
    </submittedName>
</protein>
<organism evidence="1">
    <name type="scientific">viral metagenome</name>
    <dbReference type="NCBI Taxonomy" id="1070528"/>
    <lineage>
        <taxon>unclassified sequences</taxon>
        <taxon>metagenomes</taxon>
        <taxon>organismal metagenomes</taxon>
    </lineage>
</organism>
<proteinExistence type="predicted"/>
<sequence>MKFILSSGNKHIRQIFPDIDTVIGNTGISSFLTNLSSASNLLSSESIKPLGFMSLPDLHLANALRLTLIKLLGCGNITFVIPTFSDIVKKINIKANVGLTDIYNSLRPKSGCINDIMEFLCDFLEDCQPPRVLNVFGYPVLVFTRLQIKKVIKTRLVFAVGGFVSICQILL</sequence>
<dbReference type="EMBL" id="BDQD01000177">
    <property type="protein sequence ID" value="GBH22742.1"/>
    <property type="molecule type" value="Genomic_RNA"/>
</dbReference>